<comment type="caution">
    <text evidence="3">The sequence shown here is derived from an EMBL/GenBank/DDBJ whole genome shotgun (WGS) entry which is preliminary data.</text>
</comment>
<evidence type="ECO:0000313" key="3">
    <source>
        <dbReference type="EMBL" id="MEN7546962.1"/>
    </source>
</evidence>
<dbReference type="Gene3D" id="2.40.70.10">
    <property type="entry name" value="Acid Proteases"/>
    <property type="match status" value="1"/>
</dbReference>
<proteinExistence type="predicted"/>
<dbReference type="EMBL" id="JBDKWZ010000002">
    <property type="protein sequence ID" value="MEN7546962.1"/>
    <property type="molecule type" value="Genomic_DNA"/>
</dbReference>
<keyword evidence="1 3" id="KW-0378">Hydrolase</keyword>
<evidence type="ECO:0000313" key="4">
    <source>
        <dbReference type="Proteomes" id="UP001403385"/>
    </source>
</evidence>
<dbReference type="SUPFAM" id="SSF50630">
    <property type="entry name" value="Acid proteases"/>
    <property type="match status" value="1"/>
</dbReference>
<dbReference type="InterPro" id="IPR021109">
    <property type="entry name" value="Peptidase_aspartic_dom_sf"/>
</dbReference>
<dbReference type="PROSITE" id="PS00141">
    <property type="entry name" value="ASP_PROTEASE"/>
    <property type="match status" value="1"/>
</dbReference>
<accession>A0AAW9RTK3</accession>
<feature type="domain" description="Peptidase A2" evidence="2">
    <location>
        <begin position="43"/>
        <end position="75"/>
    </location>
</feature>
<dbReference type="InterPro" id="IPR001995">
    <property type="entry name" value="Peptidase_A2_cat"/>
</dbReference>
<dbReference type="Proteomes" id="UP001403385">
    <property type="component" value="Unassembled WGS sequence"/>
</dbReference>
<dbReference type="AlphaFoldDB" id="A0AAW9RTK3"/>
<dbReference type="GO" id="GO:0004190">
    <property type="term" value="F:aspartic-type endopeptidase activity"/>
    <property type="evidence" value="ECO:0007669"/>
    <property type="project" value="InterPro"/>
</dbReference>
<sequence length="156" mass="17815">MKWIVLVLILGVLSQIAFAQEVIKIITLKNQPIVIGKLNGKKAYFLIDTGSDVTLLNLKDANKFRFKFRKIDLQGYKLSALGSEHQQEIWMAYNVAIHLGNKKMKGYFKVFDLSRIASSIRRDSGIKINGIIGSDVMKKHKFLIDYEAKEISIKRD</sequence>
<keyword evidence="4" id="KW-1185">Reference proteome</keyword>
<name>A0AAW9RTK3_9BACT</name>
<organism evidence="3 4">
    <name type="scientific">Rapidithrix thailandica</name>
    <dbReference type="NCBI Taxonomy" id="413964"/>
    <lineage>
        <taxon>Bacteria</taxon>
        <taxon>Pseudomonadati</taxon>
        <taxon>Bacteroidota</taxon>
        <taxon>Cytophagia</taxon>
        <taxon>Cytophagales</taxon>
        <taxon>Flammeovirgaceae</taxon>
        <taxon>Rapidithrix</taxon>
    </lineage>
</organism>
<dbReference type="EC" id="3.4.23.-" evidence="3"/>
<dbReference type="GO" id="GO:0006508">
    <property type="term" value="P:proteolysis"/>
    <property type="evidence" value="ECO:0007669"/>
    <property type="project" value="UniProtKB-KW"/>
</dbReference>
<gene>
    <name evidence="3" type="ORF">AAG747_03535</name>
</gene>
<evidence type="ECO:0000259" key="2">
    <source>
        <dbReference type="PROSITE" id="PS50175"/>
    </source>
</evidence>
<dbReference type="PROSITE" id="PS50175">
    <property type="entry name" value="ASP_PROT_RETROV"/>
    <property type="match status" value="1"/>
</dbReference>
<dbReference type="RefSeq" id="WP_346819750.1">
    <property type="nucleotide sequence ID" value="NZ_JBDKWZ010000002.1"/>
</dbReference>
<protein>
    <submittedName>
        <fullName evidence="3">Retropepsin-like aspartic protease</fullName>
        <ecNumber evidence="3">3.4.23.-</ecNumber>
    </submittedName>
</protein>
<evidence type="ECO:0000256" key="1">
    <source>
        <dbReference type="ARBA" id="ARBA00022801"/>
    </source>
</evidence>
<dbReference type="InterPro" id="IPR001969">
    <property type="entry name" value="Aspartic_peptidase_AS"/>
</dbReference>
<dbReference type="Pfam" id="PF13650">
    <property type="entry name" value="Asp_protease_2"/>
    <property type="match status" value="1"/>
</dbReference>
<keyword evidence="3" id="KW-0645">Protease</keyword>
<reference evidence="3 4" key="1">
    <citation type="submission" date="2024-04" db="EMBL/GenBank/DDBJ databases">
        <title>Novel genus in family Flammeovirgaceae.</title>
        <authorList>
            <person name="Nguyen T.H."/>
            <person name="Vuong T.Q."/>
            <person name="Le H."/>
            <person name="Kim S.-G."/>
        </authorList>
    </citation>
    <scope>NUCLEOTIDE SEQUENCE [LARGE SCALE GENOMIC DNA]</scope>
    <source>
        <strain evidence="3 4">JCM 23209</strain>
    </source>
</reference>